<gene>
    <name evidence="2" type="ORF">HPB48_019620</name>
</gene>
<evidence type="ECO:0000256" key="1">
    <source>
        <dbReference type="SAM" id="MobiDB-lite"/>
    </source>
</evidence>
<dbReference type="VEuPathDB" id="VectorBase:HLOH_060801"/>
<feature type="compositionally biased region" description="Polar residues" evidence="1">
    <location>
        <begin position="108"/>
        <end position="123"/>
    </location>
</feature>
<name>A0A9J6GCT2_HAELO</name>
<organism evidence="2 3">
    <name type="scientific">Haemaphysalis longicornis</name>
    <name type="common">Bush tick</name>
    <dbReference type="NCBI Taxonomy" id="44386"/>
    <lineage>
        <taxon>Eukaryota</taxon>
        <taxon>Metazoa</taxon>
        <taxon>Ecdysozoa</taxon>
        <taxon>Arthropoda</taxon>
        <taxon>Chelicerata</taxon>
        <taxon>Arachnida</taxon>
        <taxon>Acari</taxon>
        <taxon>Parasitiformes</taxon>
        <taxon>Ixodida</taxon>
        <taxon>Ixodoidea</taxon>
        <taxon>Ixodidae</taxon>
        <taxon>Haemaphysalinae</taxon>
        <taxon>Haemaphysalis</taxon>
    </lineage>
</organism>
<evidence type="ECO:0000313" key="2">
    <source>
        <dbReference type="EMBL" id="KAH9372248.1"/>
    </source>
</evidence>
<evidence type="ECO:0000313" key="3">
    <source>
        <dbReference type="Proteomes" id="UP000821853"/>
    </source>
</evidence>
<feature type="compositionally biased region" description="Basic and acidic residues" evidence="1">
    <location>
        <begin position="13"/>
        <end position="37"/>
    </location>
</feature>
<sequence length="165" mass="17919">MRREISAPGPHGNSHERPSEQVGQRHDDQVNTERIDEQPTQANTTLRLLVSAKTQTDAPVVEAVPGEAEPDFEPARTSRVAAAVAVTPLPASFRPARCSSPRLGDEATQGTRGQDMSGDTTLASEGDEMCQTDDPTYDPSDFSLDADFPLGATFSRYSRLCFYGY</sequence>
<dbReference type="AlphaFoldDB" id="A0A9J6GCT2"/>
<accession>A0A9J6GCT2</accession>
<reference evidence="2 3" key="1">
    <citation type="journal article" date="2020" name="Cell">
        <title>Large-Scale Comparative Analyses of Tick Genomes Elucidate Their Genetic Diversity and Vector Capacities.</title>
        <authorList>
            <consortium name="Tick Genome and Microbiome Consortium (TIGMIC)"/>
            <person name="Jia N."/>
            <person name="Wang J."/>
            <person name="Shi W."/>
            <person name="Du L."/>
            <person name="Sun Y."/>
            <person name="Zhan W."/>
            <person name="Jiang J.F."/>
            <person name="Wang Q."/>
            <person name="Zhang B."/>
            <person name="Ji P."/>
            <person name="Bell-Sakyi L."/>
            <person name="Cui X.M."/>
            <person name="Yuan T.T."/>
            <person name="Jiang B.G."/>
            <person name="Yang W.F."/>
            <person name="Lam T.T."/>
            <person name="Chang Q.C."/>
            <person name="Ding S.J."/>
            <person name="Wang X.J."/>
            <person name="Zhu J.G."/>
            <person name="Ruan X.D."/>
            <person name="Zhao L."/>
            <person name="Wei J.T."/>
            <person name="Ye R.Z."/>
            <person name="Que T.C."/>
            <person name="Du C.H."/>
            <person name="Zhou Y.H."/>
            <person name="Cheng J.X."/>
            <person name="Dai P.F."/>
            <person name="Guo W.B."/>
            <person name="Han X.H."/>
            <person name="Huang E.J."/>
            <person name="Li L.F."/>
            <person name="Wei W."/>
            <person name="Gao Y.C."/>
            <person name="Liu J.Z."/>
            <person name="Shao H.Z."/>
            <person name="Wang X."/>
            <person name="Wang C.C."/>
            <person name="Yang T.C."/>
            <person name="Huo Q.B."/>
            <person name="Li W."/>
            <person name="Chen H.Y."/>
            <person name="Chen S.E."/>
            <person name="Zhou L.G."/>
            <person name="Ni X.B."/>
            <person name="Tian J.H."/>
            <person name="Sheng Y."/>
            <person name="Liu T."/>
            <person name="Pan Y.S."/>
            <person name="Xia L.Y."/>
            <person name="Li J."/>
            <person name="Zhao F."/>
            <person name="Cao W.C."/>
        </authorList>
    </citation>
    <scope>NUCLEOTIDE SEQUENCE [LARGE SCALE GENOMIC DNA]</scope>
    <source>
        <strain evidence="2">HaeL-2018</strain>
    </source>
</reference>
<keyword evidence="3" id="KW-1185">Reference proteome</keyword>
<comment type="caution">
    <text evidence="2">The sequence shown here is derived from an EMBL/GenBank/DDBJ whole genome shotgun (WGS) entry which is preliminary data.</text>
</comment>
<dbReference type="Proteomes" id="UP000821853">
    <property type="component" value="Chromosome 3"/>
</dbReference>
<protein>
    <submittedName>
        <fullName evidence="2">Uncharacterized protein</fullName>
    </submittedName>
</protein>
<proteinExistence type="predicted"/>
<feature type="region of interest" description="Disordered" evidence="1">
    <location>
        <begin position="1"/>
        <end position="44"/>
    </location>
</feature>
<feature type="region of interest" description="Disordered" evidence="1">
    <location>
        <begin position="92"/>
        <end position="138"/>
    </location>
</feature>
<dbReference type="EMBL" id="JABSTR010000005">
    <property type="protein sequence ID" value="KAH9372248.1"/>
    <property type="molecule type" value="Genomic_DNA"/>
</dbReference>